<accession>A0ABU2HR85</accession>
<evidence type="ECO:0000256" key="1">
    <source>
        <dbReference type="SAM" id="Phobius"/>
    </source>
</evidence>
<feature type="transmembrane region" description="Helical" evidence="1">
    <location>
        <begin position="260"/>
        <end position="278"/>
    </location>
</feature>
<dbReference type="PANTHER" id="PTHR22911:SF135">
    <property type="entry name" value="BLR4310 PROTEIN"/>
    <property type="match status" value="1"/>
</dbReference>
<dbReference type="Proteomes" id="UP001269144">
    <property type="component" value="Unassembled WGS sequence"/>
</dbReference>
<gene>
    <name evidence="3" type="ORF">RGQ15_05905</name>
</gene>
<dbReference type="Pfam" id="PF00892">
    <property type="entry name" value="EamA"/>
    <property type="match status" value="2"/>
</dbReference>
<dbReference type="InterPro" id="IPR000620">
    <property type="entry name" value="EamA_dom"/>
</dbReference>
<feature type="transmembrane region" description="Helical" evidence="1">
    <location>
        <begin position="32"/>
        <end position="54"/>
    </location>
</feature>
<feature type="transmembrane region" description="Helical" evidence="1">
    <location>
        <begin position="178"/>
        <end position="198"/>
    </location>
</feature>
<keyword evidence="1" id="KW-1133">Transmembrane helix</keyword>
<feature type="transmembrane region" description="Helical" evidence="1">
    <location>
        <begin position="148"/>
        <end position="166"/>
    </location>
</feature>
<organism evidence="3 4">
    <name type="scientific">Paracoccus aurantius</name>
    <dbReference type="NCBI Taxonomy" id="3073814"/>
    <lineage>
        <taxon>Bacteria</taxon>
        <taxon>Pseudomonadati</taxon>
        <taxon>Pseudomonadota</taxon>
        <taxon>Alphaproteobacteria</taxon>
        <taxon>Rhodobacterales</taxon>
        <taxon>Paracoccaceae</taxon>
        <taxon>Paracoccus</taxon>
    </lineage>
</organism>
<keyword evidence="1" id="KW-0472">Membrane</keyword>
<evidence type="ECO:0000313" key="3">
    <source>
        <dbReference type="EMBL" id="MDS9467109.1"/>
    </source>
</evidence>
<feature type="transmembrane region" description="Helical" evidence="1">
    <location>
        <begin position="66"/>
        <end position="88"/>
    </location>
</feature>
<keyword evidence="1" id="KW-0812">Transmembrane</keyword>
<feature type="transmembrane region" description="Helical" evidence="1">
    <location>
        <begin position="204"/>
        <end position="224"/>
    </location>
</feature>
<comment type="caution">
    <text evidence="3">The sequence shown here is derived from an EMBL/GenBank/DDBJ whole genome shotgun (WGS) entry which is preliminary data.</text>
</comment>
<dbReference type="PANTHER" id="PTHR22911">
    <property type="entry name" value="ACYL-MALONYL CONDENSING ENZYME-RELATED"/>
    <property type="match status" value="1"/>
</dbReference>
<proteinExistence type="predicted"/>
<dbReference type="Gene3D" id="1.10.3730.20">
    <property type="match status" value="1"/>
</dbReference>
<feature type="domain" description="EamA" evidence="2">
    <location>
        <begin position="147"/>
        <end position="277"/>
    </location>
</feature>
<protein>
    <submittedName>
        <fullName evidence="3">DMT family transporter</fullName>
    </submittedName>
</protein>
<keyword evidence="4" id="KW-1185">Reference proteome</keyword>
<evidence type="ECO:0000313" key="4">
    <source>
        <dbReference type="Proteomes" id="UP001269144"/>
    </source>
</evidence>
<reference evidence="4" key="1">
    <citation type="submission" date="2023-07" db="EMBL/GenBank/DDBJ databases">
        <title>Paracoccus sp. MBLB3053 whole genome sequence.</title>
        <authorList>
            <person name="Hwang C.Y."/>
            <person name="Cho E.-S."/>
            <person name="Seo M.-J."/>
        </authorList>
    </citation>
    <scope>NUCLEOTIDE SEQUENCE [LARGE SCALE GENOMIC DNA]</scope>
    <source>
        <strain evidence="4">MBLB3053</strain>
    </source>
</reference>
<feature type="transmembrane region" description="Helical" evidence="1">
    <location>
        <begin position="124"/>
        <end position="142"/>
    </location>
</feature>
<sequence length="315" mass="33857">MPGNFKGALLALLSMGIYSTHDVIIKLLGESYPALQILFFSALFSFPPIAILLLRDPTHGTLLPRSPFWVTLRAICVVNSGICGFYAFSVLPLAQVYSILFASPLLITLLSVPILGERVGLARGLAVAVGLAGVLVVLRPGYLALELGHFAALLAAFSSAMAAVSVRRLGRTERTVILILWPIIGNFILTGLSLGFAYRPMEGLDLALTGLIAVLGLTAGFLLIQAYQAGEAANVAPMQYSQMLWAVAYGWLVFDENPDAATLAGAGLIIGSGLFILMRERRGGSRLRPVTEARLRSETVTAPRALLLRRLLRRE</sequence>
<feature type="transmembrane region" description="Helical" evidence="1">
    <location>
        <begin position="236"/>
        <end position="254"/>
    </location>
</feature>
<dbReference type="EMBL" id="JAVQLW010000001">
    <property type="protein sequence ID" value="MDS9467109.1"/>
    <property type="molecule type" value="Genomic_DNA"/>
</dbReference>
<dbReference type="SUPFAM" id="SSF103481">
    <property type="entry name" value="Multidrug resistance efflux transporter EmrE"/>
    <property type="match status" value="2"/>
</dbReference>
<name>A0ABU2HR85_9RHOB</name>
<feature type="transmembrane region" description="Helical" evidence="1">
    <location>
        <begin position="94"/>
        <end position="112"/>
    </location>
</feature>
<evidence type="ECO:0000259" key="2">
    <source>
        <dbReference type="Pfam" id="PF00892"/>
    </source>
</evidence>
<dbReference type="InterPro" id="IPR037185">
    <property type="entry name" value="EmrE-like"/>
</dbReference>
<feature type="domain" description="EamA" evidence="2">
    <location>
        <begin position="6"/>
        <end position="138"/>
    </location>
</feature>
<dbReference type="RefSeq" id="WP_311159293.1">
    <property type="nucleotide sequence ID" value="NZ_JAVQLW010000001.1"/>
</dbReference>